<sequence length="201" mass="21614">MGIVERKERQRRAVGEGILAAAREIASGEGWRSVTIRKIAGRIEYSPPVIYEHFGSKDEILLELMRMGYAEQLEAVEAAARAASGPKEALLGMARAWLDFAVGAPDLYQVMYSLGGAALPAAAAQEEGLKIADAVGKVIEAILRRHGREPDDILGKVTLLWATMHGLVALLMAGRIAGGREEAARLVEEAARDALVAWRSG</sequence>
<protein>
    <submittedName>
        <fullName evidence="6">Transcriptional regulator, AcrR family</fullName>
    </submittedName>
</protein>
<dbReference type="InterPro" id="IPR036271">
    <property type="entry name" value="Tet_transcr_reg_TetR-rel_C_sf"/>
</dbReference>
<dbReference type="InterPro" id="IPR009057">
    <property type="entry name" value="Homeodomain-like_sf"/>
</dbReference>
<dbReference type="AlphaFoldDB" id="A0A6J4VKD6"/>
<dbReference type="PANTHER" id="PTHR30055:SF234">
    <property type="entry name" value="HTH-TYPE TRANSCRIPTIONAL REGULATOR BETI"/>
    <property type="match status" value="1"/>
</dbReference>
<dbReference type="Gene3D" id="1.10.357.10">
    <property type="entry name" value="Tetracycline Repressor, domain 2"/>
    <property type="match status" value="1"/>
</dbReference>
<keyword evidence="3" id="KW-0804">Transcription</keyword>
<keyword evidence="1" id="KW-0805">Transcription regulation</keyword>
<dbReference type="EMBL" id="CADCWL010000217">
    <property type="protein sequence ID" value="CAA9580472.1"/>
    <property type="molecule type" value="Genomic_DNA"/>
</dbReference>
<dbReference type="Pfam" id="PF00440">
    <property type="entry name" value="TetR_N"/>
    <property type="match status" value="1"/>
</dbReference>
<evidence type="ECO:0000256" key="2">
    <source>
        <dbReference type="ARBA" id="ARBA00023125"/>
    </source>
</evidence>
<gene>
    <name evidence="6" type="ORF">AVDCRST_MAG19-3888</name>
</gene>
<proteinExistence type="predicted"/>
<dbReference type="InterPro" id="IPR025996">
    <property type="entry name" value="MT1864/Rv1816-like_C"/>
</dbReference>
<dbReference type="GO" id="GO:0003700">
    <property type="term" value="F:DNA-binding transcription factor activity"/>
    <property type="evidence" value="ECO:0007669"/>
    <property type="project" value="TreeGrafter"/>
</dbReference>
<evidence type="ECO:0000256" key="1">
    <source>
        <dbReference type="ARBA" id="ARBA00023015"/>
    </source>
</evidence>
<evidence type="ECO:0000259" key="5">
    <source>
        <dbReference type="PROSITE" id="PS50977"/>
    </source>
</evidence>
<name>A0A6J4VKD6_9BACT</name>
<dbReference type="InterPro" id="IPR001647">
    <property type="entry name" value="HTH_TetR"/>
</dbReference>
<feature type="DNA-binding region" description="H-T-H motif" evidence="4">
    <location>
        <begin position="35"/>
        <end position="54"/>
    </location>
</feature>
<dbReference type="PRINTS" id="PR00455">
    <property type="entry name" value="HTHTETR"/>
</dbReference>
<dbReference type="InterPro" id="IPR050109">
    <property type="entry name" value="HTH-type_TetR-like_transc_reg"/>
</dbReference>
<dbReference type="Pfam" id="PF13305">
    <property type="entry name" value="TetR_C_33"/>
    <property type="match status" value="1"/>
</dbReference>
<dbReference type="PROSITE" id="PS50977">
    <property type="entry name" value="HTH_TETR_2"/>
    <property type="match status" value="1"/>
</dbReference>
<evidence type="ECO:0000256" key="3">
    <source>
        <dbReference type="ARBA" id="ARBA00023163"/>
    </source>
</evidence>
<dbReference type="GO" id="GO:0000976">
    <property type="term" value="F:transcription cis-regulatory region binding"/>
    <property type="evidence" value="ECO:0007669"/>
    <property type="project" value="TreeGrafter"/>
</dbReference>
<keyword evidence="2 4" id="KW-0238">DNA-binding</keyword>
<dbReference type="SUPFAM" id="SSF48498">
    <property type="entry name" value="Tetracyclin repressor-like, C-terminal domain"/>
    <property type="match status" value="1"/>
</dbReference>
<evidence type="ECO:0000256" key="4">
    <source>
        <dbReference type="PROSITE-ProRule" id="PRU00335"/>
    </source>
</evidence>
<feature type="domain" description="HTH tetR-type" evidence="5">
    <location>
        <begin position="12"/>
        <end position="72"/>
    </location>
</feature>
<organism evidence="6">
    <name type="scientific">uncultured Thermomicrobiales bacterium</name>
    <dbReference type="NCBI Taxonomy" id="1645740"/>
    <lineage>
        <taxon>Bacteria</taxon>
        <taxon>Pseudomonadati</taxon>
        <taxon>Thermomicrobiota</taxon>
        <taxon>Thermomicrobia</taxon>
        <taxon>Thermomicrobiales</taxon>
        <taxon>environmental samples</taxon>
    </lineage>
</organism>
<evidence type="ECO:0000313" key="6">
    <source>
        <dbReference type="EMBL" id="CAA9580472.1"/>
    </source>
</evidence>
<accession>A0A6J4VKD6</accession>
<reference evidence="6" key="1">
    <citation type="submission" date="2020-02" db="EMBL/GenBank/DDBJ databases">
        <authorList>
            <person name="Meier V. D."/>
        </authorList>
    </citation>
    <scope>NUCLEOTIDE SEQUENCE</scope>
    <source>
        <strain evidence="6">AVDCRST_MAG19</strain>
    </source>
</reference>
<dbReference type="SUPFAM" id="SSF46689">
    <property type="entry name" value="Homeodomain-like"/>
    <property type="match status" value="1"/>
</dbReference>
<dbReference type="PANTHER" id="PTHR30055">
    <property type="entry name" value="HTH-TYPE TRANSCRIPTIONAL REGULATOR RUTR"/>
    <property type="match status" value="1"/>
</dbReference>